<evidence type="ECO:0000313" key="1">
    <source>
        <dbReference type="EMBL" id="DAD88979.1"/>
    </source>
</evidence>
<dbReference type="InterPro" id="IPR046242">
    <property type="entry name" value="DUF6275"/>
</dbReference>
<proteinExistence type="predicted"/>
<name>A0A8S5N4A0_9CAUD</name>
<sequence length="90" mass="10819">MPESDFIAICKKGIVDYYLNHNKKIDEEKIYVVWLCKVLQNNKALLSTPILDGMYFECTYNGDKKEFYIDAYSKEQNIVYKWREYEEKSI</sequence>
<dbReference type="EMBL" id="BK015051">
    <property type="protein sequence ID" value="DAD88979.1"/>
    <property type="molecule type" value="Genomic_DNA"/>
</dbReference>
<accession>A0A8S5N4A0</accession>
<protein>
    <recommendedName>
        <fullName evidence="2">Phage protein</fullName>
    </recommendedName>
</protein>
<reference evidence="1" key="1">
    <citation type="journal article" date="2021" name="Proc. Natl. Acad. Sci. U.S.A.">
        <title>A Catalog of Tens of Thousands of Viruses from Human Metagenomes Reveals Hidden Associations with Chronic Diseases.</title>
        <authorList>
            <person name="Tisza M.J."/>
            <person name="Buck C.B."/>
        </authorList>
    </citation>
    <scope>NUCLEOTIDE SEQUENCE</scope>
    <source>
        <strain evidence="1">Ct96L1</strain>
    </source>
</reference>
<dbReference type="Pfam" id="PF19791">
    <property type="entry name" value="DUF6275"/>
    <property type="match status" value="1"/>
</dbReference>
<organism evidence="1">
    <name type="scientific">Myoviridae sp. ct96L1</name>
    <dbReference type="NCBI Taxonomy" id="2826623"/>
    <lineage>
        <taxon>Viruses</taxon>
        <taxon>Duplodnaviria</taxon>
        <taxon>Heunggongvirae</taxon>
        <taxon>Uroviricota</taxon>
        <taxon>Caudoviricetes</taxon>
    </lineage>
</organism>
<evidence type="ECO:0008006" key="2">
    <source>
        <dbReference type="Google" id="ProtNLM"/>
    </source>
</evidence>